<reference evidence="7 8" key="1">
    <citation type="submission" date="2018-08" db="EMBL/GenBank/DDBJ databases">
        <authorList>
            <person name="Laetsch R D."/>
            <person name="Stevens L."/>
            <person name="Kumar S."/>
            <person name="Blaxter L. M."/>
        </authorList>
    </citation>
    <scope>NUCLEOTIDE SEQUENCE [LARGE SCALE GENOMIC DNA]</scope>
</reference>
<dbReference type="Gene3D" id="3.15.10.10">
    <property type="entry name" value="Bactericidal permeability-increasing protein, domain 1"/>
    <property type="match status" value="1"/>
</dbReference>
<dbReference type="GO" id="GO:0008289">
    <property type="term" value="F:lipid binding"/>
    <property type="evidence" value="ECO:0007669"/>
    <property type="project" value="InterPro"/>
</dbReference>
<dbReference type="InterPro" id="IPR001124">
    <property type="entry name" value="Lipid-bd_serum_glycop_C"/>
</dbReference>
<dbReference type="SMART" id="SM00328">
    <property type="entry name" value="BPI1"/>
    <property type="match status" value="1"/>
</dbReference>
<dbReference type="EMBL" id="UYRX01000423">
    <property type="protein sequence ID" value="VDK81995.1"/>
    <property type="molecule type" value="Genomic_DNA"/>
</dbReference>
<feature type="domain" description="Lipid-binding serum glycoprotein N-terminal" evidence="5">
    <location>
        <begin position="122"/>
        <end position="350"/>
    </location>
</feature>
<dbReference type="OrthoDB" id="5874601at2759"/>
<comment type="similarity">
    <text evidence="1">Belongs to the BPI/LBP/Plunc superfamily. BPI/LBP family.</text>
</comment>
<evidence type="ECO:0000256" key="1">
    <source>
        <dbReference type="ARBA" id="ARBA00007292"/>
    </source>
</evidence>
<dbReference type="SUPFAM" id="SSF55394">
    <property type="entry name" value="Bactericidal permeability-increasing protein, BPI"/>
    <property type="match status" value="2"/>
</dbReference>
<dbReference type="AlphaFoldDB" id="A0A3P6TLV9"/>
<dbReference type="Proteomes" id="UP000277928">
    <property type="component" value="Unassembled WGS sequence"/>
</dbReference>
<gene>
    <name evidence="7" type="ORF">NLS_LOCUS5544</name>
</gene>
<dbReference type="PANTHER" id="PTHR10504">
    <property type="entry name" value="BACTERICIDAL PERMEABILITY-INCREASING BPI PROTEIN-RELATED"/>
    <property type="match status" value="1"/>
</dbReference>
<keyword evidence="8" id="KW-1185">Reference proteome</keyword>
<dbReference type="OMA" id="WLHRKQF"/>
<evidence type="ECO:0000256" key="3">
    <source>
        <dbReference type="SAM" id="MobiDB-lite"/>
    </source>
</evidence>
<dbReference type="GO" id="GO:0005615">
    <property type="term" value="C:extracellular space"/>
    <property type="evidence" value="ECO:0007669"/>
    <property type="project" value="TreeGrafter"/>
</dbReference>
<keyword evidence="4" id="KW-0732">Signal</keyword>
<sequence length="909" mass="99501">MVLLFAHYFLLLEVIAWEFQRVNGSKIEVEPVFNDPRIFRDSDILSKVEKRSAEQPVAAGYLTKIGLPSANYYYNRPVSGPIAQRPMGGRGPGKSAAVNAAAHLFNPALLRGSRIYPGMKIRINRRSFQYASTLAGQILNREIVRFPIPDIHQKIEEICSEATICNNYISNYRPPRHLHIFPSPPNLIVFTAEDLDIGVTGNLDGVSNIILPIQLFGIAHANFYHVSATITLQLGRSLYGAPQLLIAGCNINIPYADVCITNGGLVGEISNLLFRQIISERVRITAQGVFCSLLPQIISTRVNPALARIPQSISLMQIANLIAGLHSGSVPAHCRSPQCQARLAMARLPPPSPKDIDASLPKNIPPLPASNKDARSYAARIASSGPTEFAAKSKFLNNVGKNGEKNAQSFSTETDRVISGKANDIDRMSSSDVLVTGSNAQNFNETTTPMVRGATRRSTTEKPSSHQQQTVVLHLPPMELPQRQQQQLRSPAERNSKPVATADSQIRASSHDQFNRSSALIAAHGVPLAVPIPERYGRILGVYRPAGGLRGEISDPCAGCPVNSAIDSLGTLGKLIKEQLDLKKVANLVLTTQLLRSYATYNDYSLDLNGEFSPNGRGGTPFGPFPMHWPEPVGSTMIEILISDFTVNSLLFWMYKAKFISFRVGPETPSIGALLATTCDMGSDYSGEELENEALFIRLLRLSQRRRHHSLFHQERSKRQAVADSDSSLGSLDDLADLGICLGDIIPVIKEKYPNRTLALFIHPARAPSIIISGRHGGSLQLDLVAFVDIYLDKTNIRVGTITVTAVADIMVRIVNQRIIANASLPIFKFMDRDQTLGLQQDTLDNLASLANDIILKAINQLFNKGIQISLPTLTSPINIISPSIRILEHSIHIGSDFTISPSALRMFS</sequence>
<keyword evidence="2" id="KW-1015">Disulfide bond</keyword>
<dbReference type="Pfam" id="PF02886">
    <property type="entry name" value="LBP_BPI_CETP_C"/>
    <property type="match status" value="2"/>
</dbReference>
<dbReference type="InterPro" id="IPR017942">
    <property type="entry name" value="Lipid-bd_serum_glycop_N"/>
</dbReference>
<feature type="domain" description="Lipid-binding serum glycoprotein C-terminal" evidence="6">
    <location>
        <begin position="632"/>
        <end position="896"/>
    </location>
</feature>
<protein>
    <recommendedName>
        <fullName evidence="9">Lipid-binding serum glycoprotein C-terminal domain-containing protein</fullName>
    </recommendedName>
</protein>
<organism evidence="7 8">
    <name type="scientific">Litomosoides sigmodontis</name>
    <name type="common">Filarial nematode worm</name>
    <dbReference type="NCBI Taxonomy" id="42156"/>
    <lineage>
        <taxon>Eukaryota</taxon>
        <taxon>Metazoa</taxon>
        <taxon>Ecdysozoa</taxon>
        <taxon>Nematoda</taxon>
        <taxon>Chromadorea</taxon>
        <taxon>Rhabditida</taxon>
        <taxon>Spirurina</taxon>
        <taxon>Spiruromorpha</taxon>
        <taxon>Filarioidea</taxon>
        <taxon>Onchocercidae</taxon>
        <taxon>Litomosoides</taxon>
    </lineage>
</organism>
<dbReference type="STRING" id="42156.A0A3P6TLV9"/>
<evidence type="ECO:0000313" key="7">
    <source>
        <dbReference type="EMBL" id="VDK81995.1"/>
    </source>
</evidence>
<dbReference type="InterPro" id="IPR017943">
    <property type="entry name" value="Bactericidal_perm-incr_a/b_dom"/>
</dbReference>
<evidence type="ECO:0000256" key="2">
    <source>
        <dbReference type="ARBA" id="ARBA00023157"/>
    </source>
</evidence>
<dbReference type="PANTHER" id="PTHR10504:SF144">
    <property type="entry name" value="BPI1 DOMAIN-CONTAINING PROTEIN"/>
    <property type="match status" value="1"/>
</dbReference>
<evidence type="ECO:0000259" key="5">
    <source>
        <dbReference type="SMART" id="SM00328"/>
    </source>
</evidence>
<name>A0A3P6TLV9_LITSI</name>
<dbReference type="InterPro" id="IPR032942">
    <property type="entry name" value="BPI/LBP/Plunc"/>
</dbReference>
<evidence type="ECO:0000256" key="4">
    <source>
        <dbReference type="SAM" id="SignalP"/>
    </source>
</evidence>
<evidence type="ECO:0000259" key="6">
    <source>
        <dbReference type="SMART" id="SM00329"/>
    </source>
</evidence>
<proteinExistence type="inferred from homology"/>
<evidence type="ECO:0008006" key="9">
    <source>
        <dbReference type="Google" id="ProtNLM"/>
    </source>
</evidence>
<feature type="chain" id="PRO_5018031738" description="Lipid-binding serum glycoprotein C-terminal domain-containing protein" evidence="4">
    <location>
        <begin position="25"/>
        <end position="909"/>
    </location>
</feature>
<feature type="region of interest" description="Disordered" evidence="3">
    <location>
        <begin position="482"/>
        <end position="509"/>
    </location>
</feature>
<dbReference type="Gene3D" id="3.15.20.10">
    <property type="entry name" value="Bactericidal permeability-increasing protein, domain 2"/>
    <property type="match status" value="1"/>
</dbReference>
<accession>A0A3P6TLV9</accession>
<feature type="signal peptide" evidence="4">
    <location>
        <begin position="1"/>
        <end position="24"/>
    </location>
</feature>
<dbReference type="SMART" id="SM00329">
    <property type="entry name" value="BPI2"/>
    <property type="match status" value="1"/>
</dbReference>
<evidence type="ECO:0000313" key="8">
    <source>
        <dbReference type="Proteomes" id="UP000277928"/>
    </source>
</evidence>